<evidence type="ECO:0000313" key="2">
    <source>
        <dbReference type="Proteomes" id="UP000297861"/>
    </source>
</evidence>
<sequence length="290" mass="31195">MKKIYLCVFGLICLIPLFSQVGINTKFPQGVFHVDPLGNTSSTGTAGFADDILVTKDGSIGIGTLNPSSHVHIDKGAANSFIRIEDTSEGTGDKFLASDSEGRGSWIPAITLNGKVYRMNSPGKTAVICNYNVNTVVPFNLVKEDNGTLSSNPTPGVLTIQADGTYVFNFRWWGSINGGTTVVADAFFTPKAYVRLYRITVSGGTPVISGNPVDEILVFDRVRTDVGTGTFRRSTFITSLYGVDLKKGDLYAITVTPADNSGITWQMGQSLAATQYTNIIYFPSVAVYNI</sequence>
<proteinExistence type="predicted"/>
<reference evidence="1 2" key="1">
    <citation type="submission" date="2019-03" db="EMBL/GenBank/DDBJ databases">
        <title>San Antonio Military Medical Center submission to MRSN (WRAIR), pending publication.</title>
        <authorList>
            <person name="Blyth D.M."/>
            <person name="Mccarthy S.L."/>
            <person name="Schall S.E."/>
            <person name="Stam J.A."/>
            <person name="Ong A.C."/>
            <person name="Mcgann P.T."/>
        </authorList>
    </citation>
    <scope>NUCLEOTIDE SEQUENCE [LARGE SCALE GENOMIC DNA]</scope>
    <source>
        <strain evidence="1 2">MRSN571793</strain>
    </source>
</reference>
<dbReference type="OrthoDB" id="9994668at2"/>
<dbReference type="STRING" id="1121485.GCA_000426485_03040"/>
<dbReference type="AlphaFoldDB" id="A0A4Y8KTL2"/>
<protein>
    <submittedName>
        <fullName evidence="1">Uncharacterized protein</fullName>
    </submittedName>
</protein>
<dbReference type="EMBL" id="SOML01000020">
    <property type="protein sequence ID" value="TFD91903.1"/>
    <property type="molecule type" value="Genomic_DNA"/>
</dbReference>
<accession>A0A4Y8KTL2</accession>
<evidence type="ECO:0000313" key="1">
    <source>
        <dbReference type="EMBL" id="TFD91903.1"/>
    </source>
</evidence>
<dbReference type="RefSeq" id="WP_134437628.1">
    <property type="nucleotide sequence ID" value="NZ_SOML01000020.1"/>
</dbReference>
<dbReference type="Proteomes" id="UP000297861">
    <property type="component" value="Unassembled WGS sequence"/>
</dbReference>
<name>A0A4Y8KTL2_9BACT</name>
<gene>
    <name evidence="1" type="ORF">E2605_19220</name>
</gene>
<comment type="caution">
    <text evidence="1">The sequence shown here is derived from an EMBL/GenBank/DDBJ whole genome shotgun (WGS) entry which is preliminary data.</text>
</comment>
<keyword evidence="2" id="KW-1185">Reference proteome</keyword>
<organism evidence="1 2">
    <name type="scientific">Dysgonomonas capnocytophagoides</name>
    <dbReference type="NCBI Taxonomy" id="45254"/>
    <lineage>
        <taxon>Bacteria</taxon>
        <taxon>Pseudomonadati</taxon>
        <taxon>Bacteroidota</taxon>
        <taxon>Bacteroidia</taxon>
        <taxon>Bacteroidales</taxon>
        <taxon>Dysgonomonadaceae</taxon>
        <taxon>Dysgonomonas</taxon>
    </lineage>
</organism>